<evidence type="ECO:0000256" key="1">
    <source>
        <dbReference type="ARBA" id="ARBA00002633"/>
    </source>
</evidence>
<evidence type="ECO:0000313" key="8">
    <source>
        <dbReference type="Proteomes" id="UP000245125"/>
    </source>
</evidence>
<reference evidence="8" key="1">
    <citation type="submission" date="2018-03" db="EMBL/GenBank/DDBJ databases">
        <authorList>
            <person name="Zecchin S."/>
        </authorList>
    </citation>
    <scope>NUCLEOTIDE SEQUENCE [LARGE SCALE GENOMIC DNA]</scope>
</reference>
<dbReference type="GO" id="GO:0006412">
    <property type="term" value="P:translation"/>
    <property type="evidence" value="ECO:0007669"/>
    <property type="project" value="UniProtKB-UniRule"/>
</dbReference>
<evidence type="ECO:0000313" key="7">
    <source>
        <dbReference type="EMBL" id="SPQ01587.1"/>
    </source>
</evidence>
<dbReference type="Pfam" id="PF00466">
    <property type="entry name" value="Ribosomal_L10"/>
    <property type="match status" value="1"/>
</dbReference>
<keyword evidence="6" id="KW-0694">RNA-binding</keyword>
<protein>
    <recommendedName>
        <fullName evidence="5 6">Large ribosomal subunit protein uL10</fullName>
    </recommendedName>
</protein>
<dbReference type="GO" id="GO:0070180">
    <property type="term" value="F:large ribosomal subunit rRNA binding"/>
    <property type="evidence" value="ECO:0007669"/>
    <property type="project" value="UniProtKB-UniRule"/>
</dbReference>
<dbReference type="HAMAP" id="MF_00362">
    <property type="entry name" value="Ribosomal_uL10"/>
    <property type="match status" value="1"/>
</dbReference>
<comment type="similarity">
    <text evidence="2 6">Belongs to the universal ribosomal protein uL10 family.</text>
</comment>
<dbReference type="Gene3D" id="6.10.250.290">
    <property type="match status" value="1"/>
</dbReference>
<dbReference type="Proteomes" id="UP000245125">
    <property type="component" value="Unassembled WGS sequence"/>
</dbReference>
<dbReference type="InterPro" id="IPR022973">
    <property type="entry name" value="Ribosomal_uL10_bac"/>
</dbReference>
<evidence type="ECO:0000256" key="5">
    <source>
        <dbReference type="ARBA" id="ARBA00035202"/>
    </source>
</evidence>
<dbReference type="SUPFAM" id="SSF160369">
    <property type="entry name" value="Ribosomal protein L10-like"/>
    <property type="match status" value="1"/>
</dbReference>
<evidence type="ECO:0000256" key="4">
    <source>
        <dbReference type="ARBA" id="ARBA00023274"/>
    </source>
</evidence>
<evidence type="ECO:0000256" key="2">
    <source>
        <dbReference type="ARBA" id="ARBA00008889"/>
    </source>
</evidence>
<dbReference type="CDD" id="cd05797">
    <property type="entry name" value="Ribosomal_L10"/>
    <property type="match status" value="1"/>
</dbReference>
<comment type="subunit">
    <text evidence="6">Part of the ribosomal stalk of the 50S ribosomal subunit. The N-terminus interacts with L11 and the large rRNA to form the base of the stalk. The C-terminus forms an elongated spine to which L12 dimers bind in a sequential fashion forming a multimeric L10(L12)X complex.</text>
</comment>
<evidence type="ECO:0000256" key="6">
    <source>
        <dbReference type="HAMAP-Rule" id="MF_00362"/>
    </source>
</evidence>
<dbReference type="GO" id="GO:1990904">
    <property type="term" value="C:ribonucleoprotein complex"/>
    <property type="evidence" value="ECO:0007669"/>
    <property type="project" value="UniProtKB-KW"/>
</dbReference>
<name>A0A2U3QJK1_9BACT</name>
<keyword evidence="6" id="KW-0699">rRNA-binding</keyword>
<dbReference type="Gene3D" id="3.30.70.1730">
    <property type="match status" value="1"/>
</dbReference>
<dbReference type="GO" id="GO:0005840">
    <property type="term" value="C:ribosome"/>
    <property type="evidence" value="ECO:0007669"/>
    <property type="project" value="UniProtKB-KW"/>
</dbReference>
<dbReference type="InterPro" id="IPR047865">
    <property type="entry name" value="Ribosomal_uL10_bac_type"/>
</dbReference>
<dbReference type="InterPro" id="IPR001790">
    <property type="entry name" value="Ribosomal_uL10"/>
</dbReference>
<proteinExistence type="inferred from homology"/>
<organism evidence="7 8">
    <name type="scientific">Candidatus Sulfobium mesophilum</name>
    <dbReference type="NCBI Taxonomy" id="2016548"/>
    <lineage>
        <taxon>Bacteria</taxon>
        <taxon>Pseudomonadati</taxon>
        <taxon>Nitrospirota</taxon>
        <taxon>Nitrospiria</taxon>
        <taxon>Nitrospirales</taxon>
        <taxon>Nitrospiraceae</taxon>
        <taxon>Candidatus Sulfobium</taxon>
    </lineage>
</organism>
<evidence type="ECO:0000256" key="3">
    <source>
        <dbReference type="ARBA" id="ARBA00022980"/>
    </source>
</evidence>
<gene>
    <name evidence="6 7" type="primary">rplJ</name>
    <name evidence="7" type="ORF">NBG4_600011</name>
</gene>
<keyword evidence="3 6" id="KW-0689">Ribosomal protein</keyword>
<keyword evidence="4 6" id="KW-0687">Ribonucleoprotein</keyword>
<accession>A0A2U3QJK1</accession>
<keyword evidence="8" id="KW-1185">Reference proteome</keyword>
<dbReference type="NCBIfam" id="NF000955">
    <property type="entry name" value="PRK00099.1-1"/>
    <property type="match status" value="1"/>
</dbReference>
<dbReference type="InterPro" id="IPR043141">
    <property type="entry name" value="Ribosomal_uL10-like_sf"/>
</dbReference>
<dbReference type="AlphaFoldDB" id="A0A2U3QJK1"/>
<comment type="function">
    <text evidence="1 6">Forms part of the ribosomal stalk, playing a central role in the interaction of the ribosome with GTP-bound translation factors.</text>
</comment>
<dbReference type="EMBL" id="OUUY01000109">
    <property type="protein sequence ID" value="SPQ01587.1"/>
    <property type="molecule type" value="Genomic_DNA"/>
</dbReference>
<sequence>MVFTDYKGLTVAELTDLRRLLKKSSLDYGVVKNTLAKIAAKDTSVSAAESVFKGPVGIAIGYDDPVLVVKKVLEFAKTNEKLRVKGALIEGKLCEPSEVKEIAELPSREVLLSMLAGAFQAPTSKMAGALSATVSSFAYALQALEKKKSVSG</sequence>
<dbReference type="PANTHER" id="PTHR11560">
    <property type="entry name" value="39S RIBOSOMAL PROTEIN L10, MITOCHONDRIAL"/>
    <property type="match status" value="1"/>
</dbReference>